<feature type="domain" description="HTH LytTR-type" evidence="3">
    <location>
        <begin position="143"/>
        <end position="234"/>
    </location>
</feature>
<feature type="modified residue" description="4-aspartylphosphate" evidence="1">
    <location>
        <position position="53"/>
    </location>
</feature>
<evidence type="ECO:0000259" key="3">
    <source>
        <dbReference type="PROSITE" id="PS50930"/>
    </source>
</evidence>
<name>A0A1I4W2F2_9FLAO</name>
<dbReference type="SMART" id="SM00850">
    <property type="entry name" value="LytTR"/>
    <property type="match status" value="1"/>
</dbReference>
<gene>
    <name evidence="4" type="ORF">SAMN05421741_10123</name>
</gene>
<dbReference type="PANTHER" id="PTHR37299">
    <property type="entry name" value="TRANSCRIPTIONAL REGULATOR-RELATED"/>
    <property type="match status" value="1"/>
</dbReference>
<dbReference type="PROSITE" id="PS50110">
    <property type="entry name" value="RESPONSE_REGULATORY"/>
    <property type="match status" value="1"/>
</dbReference>
<evidence type="ECO:0000259" key="2">
    <source>
        <dbReference type="PROSITE" id="PS50110"/>
    </source>
</evidence>
<dbReference type="Gene3D" id="2.40.50.1020">
    <property type="entry name" value="LytTr DNA-binding domain"/>
    <property type="match status" value="1"/>
</dbReference>
<dbReference type="SUPFAM" id="SSF52172">
    <property type="entry name" value="CheY-like"/>
    <property type="match status" value="1"/>
</dbReference>
<dbReference type="SMART" id="SM00448">
    <property type="entry name" value="REC"/>
    <property type="match status" value="1"/>
</dbReference>
<keyword evidence="5" id="KW-1185">Reference proteome</keyword>
<dbReference type="Proteomes" id="UP000199036">
    <property type="component" value="Unassembled WGS sequence"/>
</dbReference>
<dbReference type="Gene3D" id="3.40.50.2300">
    <property type="match status" value="1"/>
</dbReference>
<dbReference type="AlphaFoldDB" id="A0A1I4W2F2"/>
<dbReference type="Pfam" id="PF04397">
    <property type="entry name" value="LytTR"/>
    <property type="match status" value="1"/>
</dbReference>
<evidence type="ECO:0000313" key="4">
    <source>
        <dbReference type="EMBL" id="SFN07580.1"/>
    </source>
</evidence>
<dbReference type="InterPro" id="IPR007492">
    <property type="entry name" value="LytTR_DNA-bd_dom"/>
</dbReference>
<proteinExistence type="predicted"/>
<keyword evidence="1" id="KW-0597">Phosphoprotein</keyword>
<organism evidence="4 5">
    <name type="scientific">Paenimyroides ummariense</name>
    <dbReference type="NCBI Taxonomy" id="913024"/>
    <lineage>
        <taxon>Bacteria</taxon>
        <taxon>Pseudomonadati</taxon>
        <taxon>Bacteroidota</taxon>
        <taxon>Flavobacteriia</taxon>
        <taxon>Flavobacteriales</taxon>
        <taxon>Flavobacteriaceae</taxon>
        <taxon>Paenimyroides</taxon>
    </lineage>
</organism>
<dbReference type="OrthoDB" id="2168082at2"/>
<feature type="domain" description="Response regulatory" evidence="2">
    <location>
        <begin position="2"/>
        <end position="114"/>
    </location>
</feature>
<dbReference type="InterPro" id="IPR011006">
    <property type="entry name" value="CheY-like_superfamily"/>
</dbReference>
<dbReference type="PANTHER" id="PTHR37299:SF1">
    <property type="entry name" value="STAGE 0 SPORULATION PROTEIN A HOMOLOG"/>
    <property type="match status" value="1"/>
</dbReference>
<reference evidence="5" key="1">
    <citation type="submission" date="2016-10" db="EMBL/GenBank/DDBJ databases">
        <authorList>
            <person name="Varghese N."/>
            <person name="Submissions S."/>
        </authorList>
    </citation>
    <scope>NUCLEOTIDE SEQUENCE [LARGE SCALE GENOMIC DNA]</scope>
    <source>
        <strain evidence="5">DS-12</strain>
    </source>
</reference>
<dbReference type="RefSeq" id="WP_091517308.1">
    <property type="nucleotide sequence ID" value="NZ_FOVI01000001.1"/>
</dbReference>
<accession>A0A1I4W2F2</accession>
<dbReference type="Pfam" id="PF00072">
    <property type="entry name" value="Response_reg"/>
    <property type="match status" value="1"/>
</dbReference>
<dbReference type="GO" id="GO:0003677">
    <property type="term" value="F:DNA binding"/>
    <property type="evidence" value="ECO:0007669"/>
    <property type="project" value="InterPro"/>
</dbReference>
<dbReference type="GO" id="GO:0000156">
    <property type="term" value="F:phosphorelay response regulator activity"/>
    <property type="evidence" value="ECO:0007669"/>
    <property type="project" value="InterPro"/>
</dbReference>
<dbReference type="EMBL" id="FOVI01000001">
    <property type="protein sequence ID" value="SFN07580.1"/>
    <property type="molecule type" value="Genomic_DNA"/>
</dbReference>
<dbReference type="STRING" id="913024.SAMN05421741_10123"/>
<dbReference type="PROSITE" id="PS50930">
    <property type="entry name" value="HTH_LYTTR"/>
    <property type="match status" value="1"/>
</dbReference>
<protein>
    <submittedName>
        <fullName evidence="4">Two-component system, LytT family, response regulator</fullName>
    </submittedName>
</protein>
<evidence type="ECO:0000256" key="1">
    <source>
        <dbReference type="PROSITE-ProRule" id="PRU00169"/>
    </source>
</evidence>
<sequence>MKVYILEDEINILKHIISLVEAIPYLQIVGYSAEISKAQIEIPNMKPDLILSDIQLTDGSSFTLFQNIDISDTPVIFITAYNQYAIEALNIGAFAYLLKPIETEVFNETLDRCFQKKEQFRFERNQMELARNHYTEKETIKRIALKSVDYTQIIQIADIVYCQSDKGYTTFFLKDGNKIVVSKVLKEYETLLPATVFIRCHQSFLVNVNYISKYYKDGNLQLTTKDLIPVSERKKEIVIDYLNQIS</sequence>
<dbReference type="InterPro" id="IPR046947">
    <property type="entry name" value="LytR-like"/>
</dbReference>
<evidence type="ECO:0000313" key="5">
    <source>
        <dbReference type="Proteomes" id="UP000199036"/>
    </source>
</evidence>
<dbReference type="InterPro" id="IPR001789">
    <property type="entry name" value="Sig_transdc_resp-reg_receiver"/>
</dbReference>